<feature type="region of interest" description="Disordered" evidence="1">
    <location>
        <begin position="34"/>
        <end position="89"/>
    </location>
</feature>
<evidence type="ECO:0000256" key="2">
    <source>
        <dbReference type="SAM" id="Phobius"/>
    </source>
</evidence>
<dbReference type="AlphaFoldDB" id="A0AAN6VDU0"/>
<keyword evidence="2" id="KW-0812">Transmembrane</keyword>
<dbReference type="Proteomes" id="UP001302745">
    <property type="component" value="Unassembled WGS sequence"/>
</dbReference>
<evidence type="ECO:0000313" key="3">
    <source>
        <dbReference type="EMBL" id="KAK4149051.1"/>
    </source>
</evidence>
<reference evidence="3" key="1">
    <citation type="journal article" date="2023" name="Mol. Phylogenet. Evol.">
        <title>Genome-scale phylogeny and comparative genomics of the fungal order Sordariales.</title>
        <authorList>
            <person name="Hensen N."/>
            <person name="Bonometti L."/>
            <person name="Westerberg I."/>
            <person name="Brannstrom I.O."/>
            <person name="Guillou S."/>
            <person name="Cros-Aarteil S."/>
            <person name="Calhoun S."/>
            <person name="Haridas S."/>
            <person name="Kuo A."/>
            <person name="Mondo S."/>
            <person name="Pangilinan J."/>
            <person name="Riley R."/>
            <person name="LaButti K."/>
            <person name="Andreopoulos B."/>
            <person name="Lipzen A."/>
            <person name="Chen C."/>
            <person name="Yan M."/>
            <person name="Daum C."/>
            <person name="Ng V."/>
            <person name="Clum A."/>
            <person name="Steindorff A."/>
            <person name="Ohm R.A."/>
            <person name="Martin F."/>
            <person name="Silar P."/>
            <person name="Natvig D.O."/>
            <person name="Lalanne C."/>
            <person name="Gautier V."/>
            <person name="Ament-Velasquez S.L."/>
            <person name="Kruys A."/>
            <person name="Hutchinson M.I."/>
            <person name="Powell A.J."/>
            <person name="Barry K."/>
            <person name="Miller A.N."/>
            <person name="Grigoriev I.V."/>
            <person name="Debuchy R."/>
            <person name="Gladieux P."/>
            <person name="Hiltunen Thoren M."/>
            <person name="Johannesson H."/>
        </authorList>
    </citation>
    <scope>NUCLEOTIDE SEQUENCE</scope>
    <source>
        <strain evidence="3">CBS 538.74</strain>
    </source>
</reference>
<dbReference type="EMBL" id="MU857212">
    <property type="protein sequence ID" value="KAK4149051.1"/>
    <property type="molecule type" value="Genomic_DNA"/>
</dbReference>
<sequence>MSNAIGWSREDLESPQAVEALEFGNMLHPVHLESNPQHHQQQQTAQPSHTGDDGFQGWQGAPTPAQSAKVSSPGPAPFEATYEGITPGSPPRILGLRRTTFFLTVSNILLAIGLIVLGVVQNQALRTSSGGPTGLEAQGSCPSSSATPSGTSASASAAPTCSPEADKICFATDKSITTAVALGEVIPECPLPDGNSNYTVPGTKLTFKRECETDYPNADMGTFPVLTMADCIHLCAQLNLYPASALGRCVGASWVYADGPQGKGISFCYPKSEMKTAKKRAATESAVLIVE</sequence>
<proteinExistence type="predicted"/>
<evidence type="ECO:0000256" key="1">
    <source>
        <dbReference type="SAM" id="MobiDB-lite"/>
    </source>
</evidence>
<gene>
    <name evidence="3" type="ORF">C8A00DRAFT_38367</name>
</gene>
<evidence type="ECO:0000313" key="4">
    <source>
        <dbReference type="Proteomes" id="UP001302745"/>
    </source>
</evidence>
<name>A0AAN6VDU0_9PEZI</name>
<comment type="caution">
    <text evidence="3">The sequence shown here is derived from an EMBL/GenBank/DDBJ whole genome shotgun (WGS) entry which is preliminary data.</text>
</comment>
<feature type="region of interest" description="Disordered" evidence="1">
    <location>
        <begin position="130"/>
        <end position="158"/>
    </location>
</feature>
<protein>
    <submittedName>
        <fullName evidence="3">Uncharacterized protein</fullName>
    </submittedName>
</protein>
<accession>A0AAN6VDU0</accession>
<feature type="compositionally biased region" description="Low complexity" evidence="1">
    <location>
        <begin position="139"/>
        <end position="158"/>
    </location>
</feature>
<feature type="transmembrane region" description="Helical" evidence="2">
    <location>
        <begin position="101"/>
        <end position="120"/>
    </location>
</feature>
<keyword evidence="2" id="KW-0472">Membrane</keyword>
<reference evidence="3" key="2">
    <citation type="submission" date="2023-05" db="EMBL/GenBank/DDBJ databases">
        <authorList>
            <consortium name="Lawrence Berkeley National Laboratory"/>
            <person name="Steindorff A."/>
            <person name="Hensen N."/>
            <person name="Bonometti L."/>
            <person name="Westerberg I."/>
            <person name="Brannstrom I.O."/>
            <person name="Guillou S."/>
            <person name="Cros-Aarteil S."/>
            <person name="Calhoun S."/>
            <person name="Haridas S."/>
            <person name="Kuo A."/>
            <person name="Mondo S."/>
            <person name="Pangilinan J."/>
            <person name="Riley R."/>
            <person name="Labutti K."/>
            <person name="Andreopoulos B."/>
            <person name="Lipzen A."/>
            <person name="Chen C."/>
            <person name="Yanf M."/>
            <person name="Daum C."/>
            <person name="Ng V."/>
            <person name="Clum A."/>
            <person name="Ohm R."/>
            <person name="Martin F."/>
            <person name="Silar P."/>
            <person name="Natvig D."/>
            <person name="Lalanne C."/>
            <person name="Gautier V."/>
            <person name="Ament-Velasquez S.L."/>
            <person name="Kruys A."/>
            <person name="Hutchinson M.I."/>
            <person name="Powell A.J."/>
            <person name="Barry K."/>
            <person name="Miller A.N."/>
            <person name="Grigoriev I.V."/>
            <person name="Debuchy R."/>
            <person name="Gladieux P."/>
            <person name="Thoren M.H."/>
            <person name="Johannesson H."/>
        </authorList>
    </citation>
    <scope>NUCLEOTIDE SEQUENCE</scope>
    <source>
        <strain evidence="3">CBS 538.74</strain>
    </source>
</reference>
<keyword evidence="2" id="KW-1133">Transmembrane helix</keyword>
<organism evidence="3 4">
    <name type="scientific">Chaetomidium leptoderma</name>
    <dbReference type="NCBI Taxonomy" id="669021"/>
    <lineage>
        <taxon>Eukaryota</taxon>
        <taxon>Fungi</taxon>
        <taxon>Dikarya</taxon>
        <taxon>Ascomycota</taxon>
        <taxon>Pezizomycotina</taxon>
        <taxon>Sordariomycetes</taxon>
        <taxon>Sordariomycetidae</taxon>
        <taxon>Sordariales</taxon>
        <taxon>Chaetomiaceae</taxon>
        <taxon>Chaetomidium</taxon>
    </lineage>
</organism>
<keyword evidence="4" id="KW-1185">Reference proteome</keyword>